<dbReference type="Pfam" id="PF13085">
    <property type="entry name" value="Fer2_3"/>
    <property type="match status" value="1"/>
</dbReference>
<dbReference type="GO" id="GO:0022904">
    <property type="term" value="P:respiratory electron transport chain"/>
    <property type="evidence" value="ECO:0007669"/>
    <property type="project" value="TreeGrafter"/>
</dbReference>
<evidence type="ECO:0000256" key="4">
    <source>
        <dbReference type="ARBA" id="ARBA00034078"/>
    </source>
</evidence>
<evidence type="ECO:0000256" key="2">
    <source>
        <dbReference type="ARBA" id="ARBA00009433"/>
    </source>
</evidence>
<gene>
    <name evidence="6" type="ORF">CH341_08000</name>
</gene>
<protein>
    <recommendedName>
        <fullName evidence="3">succinate dehydrogenase</fullName>
        <ecNumber evidence="3">1.3.5.1</ecNumber>
    </recommendedName>
</protein>
<dbReference type="GO" id="GO:0009060">
    <property type="term" value="P:aerobic respiration"/>
    <property type="evidence" value="ECO:0007669"/>
    <property type="project" value="TreeGrafter"/>
</dbReference>
<comment type="cofactor">
    <cofactor evidence="4">
        <name>[2Fe-2S] cluster</name>
        <dbReference type="ChEBI" id="CHEBI:190135"/>
    </cofactor>
</comment>
<dbReference type="SUPFAM" id="SSF54292">
    <property type="entry name" value="2Fe-2S ferredoxin-like"/>
    <property type="match status" value="1"/>
</dbReference>
<comment type="caution">
    <text evidence="6">The sequence shown here is derived from an EMBL/GenBank/DDBJ whole genome shotgun (WGS) entry which is preliminary data.</text>
</comment>
<name>A0A327L144_9BRAD</name>
<evidence type="ECO:0000313" key="7">
    <source>
        <dbReference type="Proteomes" id="UP000249130"/>
    </source>
</evidence>
<accession>A0A327L144</accession>
<keyword evidence="7" id="KW-1185">Reference proteome</keyword>
<sequence length="113" mass="12375">MTTTLVIRRGTAQAPAAEERFDVPFVPGQTVLDGLRWIRSHVDPSLSFRYSCINANACKECMMVIDGTVAYACTTRLHEGEMTLAPLPNKGLVADLVTEIAPPDERLSRARTA</sequence>
<dbReference type="OrthoDB" id="9804391at2"/>
<evidence type="ECO:0000256" key="1">
    <source>
        <dbReference type="ARBA" id="ARBA00001927"/>
    </source>
</evidence>
<reference evidence="6 7" key="1">
    <citation type="submission" date="2017-07" db="EMBL/GenBank/DDBJ databases">
        <title>Draft Genome Sequences of Select Purple Nonsulfur Bacteria.</title>
        <authorList>
            <person name="Lasarre B."/>
            <person name="Mckinlay J.B."/>
        </authorList>
    </citation>
    <scope>NUCLEOTIDE SEQUENCE [LARGE SCALE GENOMIC DNA]</scope>
    <source>
        <strain evidence="6 7">DSM 5909</strain>
    </source>
</reference>
<dbReference type="EC" id="1.3.5.1" evidence="3"/>
<feature type="domain" description="Succinate dehydogenase/fumarate reductase N-terminal" evidence="5">
    <location>
        <begin position="7"/>
        <end position="100"/>
    </location>
</feature>
<dbReference type="Proteomes" id="UP000249130">
    <property type="component" value="Unassembled WGS sequence"/>
</dbReference>
<dbReference type="RefSeq" id="WP_111418514.1">
    <property type="nucleotide sequence ID" value="NZ_NPEX01000037.1"/>
</dbReference>
<evidence type="ECO:0000313" key="6">
    <source>
        <dbReference type="EMBL" id="RAI44679.1"/>
    </source>
</evidence>
<dbReference type="InterPro" id="IPR036010">
    <property type="entry name" value="2Fe-2S_ferredoxin-like_sf"/>
</dbReference>
<dbReference type="InterPro" id="IPR025192">
    <property type="entry name" value="Succ_DH/fum_Rdtase_N"/>
</dbReference>
<dbReference type="GO" id="GO:0008177">
    <property type="term" value="F:succinate dehydrogenase (quinone) activity"/>
    <property type="evidence" value="ECO:0007669"/>
    <property type="project" value="UniProtKB-EC"/>
</dbReference>
<dbReference type="PANTHER" id="PTHR11921">
    <property type="entry name" value="SUCCINATE DEHYDROGENASE IRON-SULFUR PROTEIN"/>
    <property type="match status" value="1"/>
</dbReference>
<dbReference type="Gene3D" id="3.10.20.30">
    <property type="match status" value="1"/>
</dbReference>
<dbReference type="InterPro" id="IPR012675">
    <property type="entry name" value="Beta-grasp_dom_sf"/>
</dbReference>
<dbReference type="EMBL" id="NPEX01000037">
    <property type="protein sequence ID" value="RAI44679.1"/>
    <property type="molecule type" value="Genomic_DNA"/>
</dbReference>
<dbReference type="GO" id="GO:0051536">
    <property type="term" value="F:iron-sulfur cluster binding"/>
    <property type="evidence" value="ECO:0007669"/>
    <property type="project" value="InterPro"/>
</dbReference>
<evidence type="ECO:0000256" key="3">
    <source>
        <dbReference type="ARBA" id="ARBA00012792"/>
    </source>
</evidence>
<dbReference type="AlphaFoldDB" id="A0A327L144"/>
<comment type="cofactor">
    <cofactor evidence="1">
        <name>[3Fe-4S] cluster</name>
        <dbReference type="ChEBI" id="CHEBI:21137"/>
    </cofactor>
</comment>
<dbReference type="InterPro" id="IPR050573">
    <property type="entry name" value="SDH/FRD_Iron-Sulfur"/>
</dbReference>
<evidence type="ECO:0000259" key="5">
    <source>
        <dbReference type="Pfam" id="PF13085"/>
    </source>
</evidence>
<proteinExistence type="inferred from homology"/>
<dbReference type="GO" id="GO:0009055">
    <property type="term" value="F:electron transfer activity"/>
    <property type="evidence" value="ECO:0007669"/>
    <property type="project" value="InterPro"/>
</dbReference>
<organism evidence="6 7">
    <name type="scientific">Rhodoplanes roseus</name>
    <dbReference type="NCBI Taxonomy" id="29409"/>
    <lineage>
        <taxon>Bacteria</taxon>
        <taxon>Pseudomonadati</taxon>
        <taxon>Pseudomonadota</taxon>
        <taxon>Alphaproteobacteria</taxon>
        <taxon>Hyphomicrobiales</taxon>
        <taxon>Nitrobacteraceae</taxon>
        <taxon>Rhodoplanes</taxon>
    </lineage>
</organism>
<comment type="similarity">
    <text evidence="2">Belongs to the succinate dehydrogenase/fumarate reductase iron-sulfur protein family.</text>
</comment>
<dbReference type="PANTHER" id="PTHR11921:SF29">
    <property type="entry name" value="SUCCINATE DEHYDROGENASE [UBIQUINONE] IRON-SULFUR SUBUNIT, MITOCHONDRIAL"/>
    <property type="match status" value="1"/>
</dbReference>